<evidence type="ECO:0000313" key="6">
    <source>
        <dbReference type="Proteomes" id="UP001165121"/>
    </source>
</evidence>
<dbReference type="InterPro" id="IPR008701">
    <property type="entry name" value="NPP1"/>
</dbReference>
<protein>
    <submittedName>
        <fullName evidence="5">Unnamed protein product</fullName>
    </submittedName>
</protein>
<reference evidence="5" key="1">
    <citation type="submission" date="2023-04" db="EMBL/GenBank/DDBJ databases">
        <title>Phytophthora fragariaefolia NBRC 109709.</title>
        <authorList>
            <person name="Ichikawa N."/>
            <person name="Sato H."/>
            <person name="Tonouchi N."/>
        </authorList>
    </citation>
    <scope>NUCLEOTIDE SEQUENCE</scope>
    <source>
        <strain evidence="5">NBRC 109709</strain>
    </source>
</reference>
<dbReference type="GO" id="GO:0005576">
    <property type="term" value="C:extracellular region"/>
    <property type="evidence" value="ECO:0007669"/>
    <property type="project" value="UniProtKB-SubCell"/>
</dbReference>
<name>A0A9W6Y6E0_9STRA</name>
<gene>
    <name evidence="5" type="ORF">Pfra01_002217200</name>
</gene>
<keyword evidence="6" id="KW-1185">Reference proteome</keyword>
<dbReference type="Proteomes" id="UP001165121">
    <property type="component" value="Unassembled WGS sequence"/>
</dbReference>
<accession>A0A9W6Y6E0</accession>
<comment type="caution">
    <text evidence="5">The sequence shown here is derived from an EMBL/GenBank/DDBJ whole genome shotgun (WGS) entry which is preliminary data.</text>
</comment>
<comment type="subcellular location">
    <subcellularLocation>
        <location evidence="1">Secreted</location>
    </subcellularLocation>
</comment>
<comment type="similarity">
    <text evidence="2">Belongs to the Necrosis inducing protein (NPP1) family.</text>
</comment>
<evidence type="ECO:0000313" key="5">
    <source>
        <dbReference type="EMBL" id="GMF53555.1"/>
    </source>
</evidence>
<dbReference type="Pfam" id="PF05630">
    <property type="entry name" value="NPP1"/>
    <property type="match status" value="1"/>
</dbReference>
<evidence type="ECO:0000256" key="3">
    <source>
        <dbReference type="ARBA" id="ARBA00022525"/>
    </source>
</evidence>
<dbReference type="PANTHER" id="PTHR33657:SF8">
    <property type="entry name" value="DOMAIN PROTEIN, PUTATIVE (AFU_ORTHOLOGUE AFUA_5G00600)-RELATED"/>
    <property type="match status" value="1"/>
</dbReference>
<organism evidence="5 6">
    <name type="scientific">Phytophthora fragariaefolia</name>
    <dbReference type="NCBI Taxonomy" id="1490495"/>
    <lineage>
        <taxon>Eukaryota</taxon>
        <taxon>Sar</taxon>
        <taxon>Stramenopiles</taxon>
        <taxon>Oomycota</taxon>
        <taxon>Peronosporomycetes</taxon>
        <taxon>Peronosporales</taxon>
        <taxon>Peronosporaceae</taxon>
        <taxon>Phytophthora</taxon>
    </lineage>
</organism>
<evidence type="ECO:0000256" key="2">
    <source>
        <dbReference type="ARBA" id="ARBA00009520"/>
    </source>
</evidence>
<evidence type="ECO:0000256" key="4">
    <source>
        <dbReference type="ARBA" id="ARBA00023026"/>
    </source>
</evidence>
<proteinExistence type="inferred from homology"/>
<dbReference type="PIRSF" id="PIRSF029958">
    <property type="entry name" value="Necrosis-inducing_protein"/>
    <property type="match status" value="1"/>
</dbReference>
<dbReference type="OrthoDB" id="107775at2759"/>
<dbReference type="PANTHER" id="PTHR33657">
    <property type="entry name" value="DOMAIN PROTEIN, PUTATIVE (AFU_ORTHOLOGUE AFUA_5G00600)-RELATED"/>
    <property type="match status" value="1"/>
</dbReference>
<dbReference type="AlphaFoldDB" id="A0A9W6Y6E0"/>
<evidence type="ECO:0000256" key="1">
    <source>
        <dbReference type="ARBA" id="ARBA00004613"/>
    </source>
</evidence>
<dbReference type="EMBL" id="BSXT01003300">
    <property type="protein sequence ID" value="GMF53555.1"/>
    <property type="molecule type" value="Genomic_DNA"/>
</dbReference>
<keyword evidence="4" id="KW-0843">Virulence</keyword>
<sequence>MVISIPSSIIADPCQCCSANCRLQWVHLSKSTSIPSSPKNLAQYTFIPTMNLFALALGVFASLVAVQAEVAYINHDQVRPFAQPKPSSDSEKAAVKFKPQLHISFGCHPYPAVQADGAVSAGLKGTGPANGECTGSPLGSQVYSRSDWYNDKWAIMYAWYLPKGRYDKYNRRHFWEVAIVWIDNPALKNSTILGVSLNSDSRLKIQVPVDEKYTNGSSVKLDSYRGWAFPKPKLQFTELEGESQDLITWEQLTTEARDALSNAQFDEALIKTWNRKMPLKDDAFYDRLEEAWPF</sequence>
<keyword evidence="3" id="KW-0964">Secreted</keyword>